<keyword evidence="4 6" id="KW-0694">RNA-binding</keyword>
<evidence type="ECO:0000313" key="10">
    <source>
        <dbReference type="Proteomes" id="UP000789595"/>
    </source>
</evidence>
<reference evidence="9" key="2">
    <citation type="submission" date="2021-11" db="EMBL/GenBank/DDBJ databases">
        <authorList>
            <consortium name="Genoscope - CEA"/>
            <person name="William W."/>
        </authorList>
    </citation>
    <scope>NUCLEOTIDE SEQUENCE</scope>
</reference>
<dbReference type="Gene3D" id="3.30.760.10">
    <property type="entry name" value="RNA Cap, Translation Initiation Factor Eif4e"/>
    <property type="match status" value="1"/>
</dbReference>
<reference evidence="8" key="1">
    <citation type="submission" date="2021-01" db="EMBL/GenBank/DDBJ databases">
        <authorList>
            <person name="Corre E."/>
            <person name="Pelletier E."/>
            <person name="Niang G."/>
            <person name="Scheremetjew M."/>
            <person name="Finn R."/>
            <person name="Kale V."/>
            <person name="Holt S."/>
            <person name="Cochrane G."/>
            <person name="Meng A."/>
            <person name="Brown T."/>
            <person name="Cohen L."/>
        </authorList>
    </citation>
    <scope>NUCLEOTIDE SEQUENCE</scope>
    <source>
        <strain evidence="8">CCMP1756</strain>
    </source>
</reference>
<dbReference type="PANTHER" id="PTHR11960:SF8">
    <property type="entry name" value="EUKARYOTIC TRANSLATION INITIATION FACTOR 4E1-RELATED"/>
    <property type="match status" value="1"/>
</dbReference>
<dbReference type="Pfam" id="PF01652">
    <property type="entry name" value="IF4E"/>
    <property type="match status" value="1"/>
</dbReference>
<dbReference type="InterPro" id="IPR023398">
    <property type="entry name" value="TIF_eIF4e-like"/>
</dbReference>
<evidence type="ECO:0008006" key="11">
    <source>
        <dbReference type="Google" id="ProtNLM"/>
    </source>
</evidence>
<keyword evidence="10" id="KW-1185">Reference proteome</keyword>
<dbReference type="InterPro" id="IPR001040">
    <property type="entry name" value="TIF_eIF_4E"/>
</dbReference>
<evidence type="ECO:0000256" key="6">
    <source>
        <dbReference type="RuleBase" id="RU004374"/>
    </source>
</evidence>
<dbReference type="SUPFAM" id="SSF55418">
    <property type="entry name" value="eIF4e-like"/>
    <property type="match status" value="1"/>
</dbReference>
<evidence type="ECO:0000256" key="7">
    <source>
        <dbReference type="SAM" id="MobiDB-lite"/>
    </source>
</evidence>
<evidence type="ECO:0000256" key="5">
    <source>
        <dbReference type="ARBA" id="ARBA00022917"/>
    </source>
</evidence>
<evidence type="ECO:0000256" key="3">
    <source>
        <dbReference type="ARBA" id="ARBA00022845"/>
    </source>
</evidence>
<dbReference type="GO" id="GO:0003743">
    <property type="term" value="F:translation initiation factor activity"/>
    <property type="evidence" value="ECO:0007669"/>
    <property type="project" value="UniProtKB-KW"/>
</dbReference>
<comment type="similarity">
    <text evidence="1 6">Belongs to the eukaryotic initiation factor 4E family.</text>
</comment>
<evidence type="ECO:0000256" key="1">
    <source>
        <dbReference type="ARBA" id="ARBA00009860"/>
    </source>
</evidence>
<sequence>MAEEAKAADAPPPPPDKEDGEVAEANAEPATAADAGPHPLEHKWTFWEHKAAEKKTMSKKEWGELQRKLFTFDTVEEFWKYYAHIPTPSAVFYDGKARKRVGKPPDDRQIESFSLFKDGISPEWEDSANMSGGEWNLRKSSRDGRDSPMIDDWWQNIVLGLVGHTIEDKDEICGARIVDKSGNKGSNQVFRIELWLRTKDSKVIKKILDKMIEVMLDGKQPKGRGLGADDFQWKMHGV</sequence>
<accession>A0A7S4A7C5</accession>
<evidence type="ECO:0000313" key="8">
    <source>
        <dbReference type="EMBL" id="CAE0705831.1"/>
    </source>
</evidence>
<proteinExistence type="inferred from homology"/>
<name>A0A7S4A7C5_9STRA</name>
<protein>
    <recommendedName>
        <fullName evidence="11">Eukaryotic translation initiation factor 4E</fullName>
    </recommendedName>
</protein>
<gene>
    <name evidence="8" type="ORF">PCAL00307_LOCUS21281</name>
    <name evidence="9" type="ORF">PECAL_6P13830</name>
</gene>
<keyword evidence="5 6" id="KW-0648">Protein biosynthesis</keyword>
<dbReference type="GO" id="GO:0016281">
    <property type="term" value="C:eukaryotic translation initiation factor 4F complex"/>
    <property type="evidence" value="ECO:0007669"/>
    <property type="project" value="TreeGrafter"/>
</dbReference>
<keyword evidence="2 6" id="KW-0396">Initiation factor</keyword>
<dbReference type="EMBL" id="HBIW01024674">
    <property type="protein sequence ID" value="CAE0705831.1"/>
    <property type="molecule type" value="Transcribed_RNA"/>
</dbReference>
<evidence type="ECO:0000313" key="9">
    <source>
        <dbReference type="EMBL" id="CAH0379746.1"/>
    </source>
</evidence>
<evidence type="ECO:0000256" key="2">
    <source>
        <dbReference type="ARBA" id="ARBA00022540"/>
    </source>
</evidence>
<dbReference type="AlphaFoldDB" id="A0A7S4A7C5"/>
<dbReference type="Proteomes" id="UP000789595">
    <property type="component" value="Unassembled WGS sequence"/>
</dbReference>
<dbReference type="EMBL" id="CAKKNE010000006">
    <property type="protein sequence ID" value="CAH0379746.1"/>
    <property type="molecule type" value="Genomic_DNA"/>
</dbReference>
<organism evidence="8">
    <name type="scientific">Pelagomonas calceolata</name>
    <dbReference type="NCBI Taxonomy" id="35677"/>
    <lineage>
        <taxon>Eukaryota</taxon>
        <taxon>Sar</taxon>
        <taxon>Stramenopiles</taxon>
        <taxon>Ochrophyta</taxon>
        <taxon>Pelagophyceae</taxon>
        <taxon>Pelagomonadales</taxon>
        <taxon>Pelagomonadaceae</taxon>
        <taxon>Pelagomonas</taxon>
    </lineage>
</organism>
<dbReference type="OrthoDB" id="590761at2759"/>
<feature type="compositionally biased region" description="Low complexity" evidence="7">
    <location>
        <begin position="23"/>
        <end position="35"/>
    </location>
</feature>
<dbReference type="GO" id="GO:0000340">
    <property type="term" value="F:RNA 7-methylguanosine cap binding"/>
    <property type="evidence" value="ECO:0007669"/>
    <property type="project" value="TreeGrafter"/>
</dbReference>
<evidence type="ECO:0000256" key="4">
    <source>
        <dbReference type="ARBA" id="ARBA00022884"/>
    </source>
</evidence>
<feature type="region of interest" description="Disordered" evidence="7">
    <location>
        <begin position="1"/>
        <end position="38"/>
    </location>
</feature>
<dbReference type="GO" id="GO:0006417">
    <property type="term" value="P:regulation of translation"/>
    <property type="evidence" value="ECO:0007669"/>
    <property type="project" value="UniProtKB-KW"/>
</dbReference>
<keyword evidence="3" id="KW-0810">Translation regulation</keyword>
<dbReference type="PANTHER" id="PTHR11960">
    <property type="entry name" value="EUKARYOTIC TRANSLATION INITIATION FACTOR 4E RELATED"/>
    <property type="match status" value="1"/>
</dbReference>